<dbReference type="GO" id="GO:0016791">
    <property type="term" value="F:phosphatase activity"/>
    <property type="evidence" value="ECO:0007669"/>
    <property type="project" value="TreeGrafter"/>
</dbReference>
<dbReference type="InterPro" id="IPR011010">
    <property type="entry name" value="DNA_brk_join_enz"/>
</dbReference>
<dbReference type="PROSITE" id="PS51900">
    <property type="entry name" value="CB"/>
    <property type="match status" value="1"/>
</dbReference>
<dbReference type="SUPFAM" id="SSF56349">
    <property type="entry name" value="DNA breaking-rejoining enzymes"/>
    <property type="match status" value="1"/>
</dbReference>
<keyword evidence="1" id="KW-0378">Hydrolase</keyword>
<evidence type="ECO:0000259" key="5">
    <source>
        <dbReference type="PROSITE" id="PS51900"/>
    </source>
</evidence>
<evidence type="ECO:0000313" key="6">
    <source>
        <dbReference type="EMBL" id="SFS15300.1"/>
    </source>
</evidence>
<dbReference type="Proteomes" id="UP000199024">
    <property type="component" value="Unassembled WGS sequence"/>
</dbReference>
<evidence type="ECO:0000313" key="7">
    <source>
        <dbReference type="Proteomes" id="UP000199024"/>
    </source>
</evidence>
<organism evidence="6 7">
    <name type="scientific">Granulicella pectinivorans</name>
    <dbReference type="NCBI Taxonomy" id="474950"/>
    <lineage>
        <taxon>Bacteria</taxon>
        <taxon>Pseudomonadati</taxon>
        <taxon>Acidobacteriota</taxon>
        <taxon>Terriglobia</taxon>
        <taxon>Terriglobales</taxon>
        <taxon>Acidobacteriaceae</taxon>
        <taxon>Granulicella</taxon>
    </lineage>
</organism>
<dbReference type="GO" id="GO:0003677">
    <property type="term" value="F:DNA binding"/>
    <property type="evidence" value="ECO:0007669"/>
    <property type="project" value="UniProtKB-UniRule"/>
</dbReference>
<accession>A0A1I6MHU6</accession>
<dbReference type="EMBL" id="FOZL01000001">
    <property type="protein sequence ID" value="SFS15300.1"/>
    <property type="molecule type" value="Genomic_DNA"/>
</dbReference>
<dbReference type="SUPFAM" id="SSF81606">
    <property type="entry name" value="PP2C-like"/>
    <property type="match status" value="1"/>
</dbReference>
<proteinExistence type="predicted"/>
<evidence type="ECO:0000256" key="4">
    <source>
        <dbReference type="PROSITE-ProRule" id="PRU01248"/>
    </source>
</evidence>
<dbReference type="STRING" id="474950.SAMN05421771_2683"/>
<dbReference type="Gene3D" id="1.10.150.130">
    <property type="match status" value="1"/>
</dbReference>
<dbReference type="InterPro" id="IPR044068">
    <property type="entry name" value="CB"/>
</dbReference>
<feature type="domain" description="Core-binding (CB)" evidence="5">
    <location>
        <begin position="63"/>
        <end position="154"/>
    </location>
</feature>
<dbReference type="AlphaFoldDB" id="A0A1I6MHU6"/>
<evidence type="ECO:0000256" key="1">
    <source>
        <dbReference type="ARBA" id="ARBA00022801"/>
    </source>
</evidence>
<keyword evidence="2" id="KW-0229">DNA integration</keyword>
<protein>
    <submittedName>
        <fullName evidence="6">Stage II sporulation protein E (SpoIIE)</fullName>
    </submittedName>
</protein>
<keyword evidence="3 4" id="KW-0238">DNA-binding</keyword>
<dbReference type="Pfam" id="PF07228">
    <property type="entry name" value="SpoIIE"/>
    <property type="match status" value="1"/>
</dbReference>
<name>A0A1I6MHU6_9BACT</name>
<dbReference type="Gene3D" id="3.60.40.10">
    <property type="entry name" value="PPM-type phosphatase domain"/>
    <property type="match status" value="1"/>
</dbReference>
<gene>
    <name evidence="6" type="ORF">SAMN05421771_2683</name>
</gene>
<evidence type="ECO:0000256" key="2">
    <source>
        <dbReference type="ARBA" id="ARBA00022908"/>
    </source>
</evidence>
<dbReference type="InterPro" id="IPR052016">
    <property type="entry name" value="Bact_Sigma-Reg"/>
</dbReference>
<keyword evidence="7" id="KW-1185">Reference proteome</keyword>
<dbReference type="PANTHER" id="PTHR43156">
    <property type="entry name" value="STAGE II SPORULATION PROTEIN E-RELATED"/>
    <property type="match status" value="1"/>
</dbReference>
<dbReference type="InterPro" id="IPR010998">
    <property type="entry name" value="Integrase_recombinase_N"/>
</dbReference>
<dbReference type="SMART" id="SM00331">
    <property type="entry name" value="PP2C_SIG"/>
    <property type="match status" value="1"/>
</dbReference>
<dbReference type="InterPro" id="IPR036457">
    <property type="entry name" value="PPM-type-like_dom_sf"/>
</dbReference>
<evidence type="ECO:0000256" key="3">
    <source>
        <dbReference type="ARBA" id="ARBA00023125"/>
    </source>
</evidence>
<sequence length="450" mass="49632">MSHCTVIKRQDAKGFTWIARYYKDGKRKALRLGTDREVPTRELAQRKAADLVPNMNDDPHEVITFGQLVARYKAEEMPSFQPHTASSYKSMLKHLEAKWSNEPLAKMLKNPIAIETWLSDLQTMPTKTKPSRPCSKKTKQNVKAVLHRLIECAMRLGYQPILLANVYKLIPTLAEEAVSRAKLEREFEIAREVQERLFPQTLPKVRGVEMAAHCRPAQAVGGDYYDLIDILDGSGAETAHAPGENVSSPGRAMARACDRLGIAIGDISGKGLSAALLMASLHASLRGQVLSGTGDLGTKMANVNSLLYNASESNRYATFFYAELACASRMLHYVNGGHNPPAVLRKQDGAWRVFRLADGGPVVGLLAGAVYREQTLQLLPGDILLAFTDGISEAMNASEDEWGEDRMIAEAQAHTHLNAEELLQRLFHAADTFADGAPQHDDMTLLVMQL</sequence>
<dbReference type="PANTHER" id="PTHR43156:SF2">
    <property type="entry name" value="STAGE II SPORULATION PROTEIN E"/>
    <property type="match status" value="1"/>
</dbReference>
<dbReference type="InterPro" id="IPR001932">
    <property type="entry name" value="PPM-type_phosphatase-like_dom"/>
</dbReference>
<reference evidence="6 7" key="1">
    <citation type="submission" date="2016-10" db="EMBL/GenBank/DDBJ databases">
        <authorList>
            <person name="de Groot N.N."/>
        </authorList>
    </citation>
    <scope>NUCLEOTIDE SEQUENCE [LARGE SCALE GENOMIC DNA]</scope>
    <source>
        <strain evidence="6 7">DSM 21001</strain>
    </source>
</reference>
<dbReference type="GO" id="GO:0015074">
    <property type="term" value="P:DNA integration"/>
    <property type="evidence" value="ECO:0007669"/>
    <property type="project" value="UniProtKB-KW"/>
</dbReference>